<keyword evidence="1" id="KW-0472">Membrane</keyword>
<dbReference type="EMBL" id="LAZR01020171">
    <property type="protein sequence ID" value="KKL89851.1"/>
    <property type="molecule type" value="Genomic_DNA"/>
</dbReference>
<name>A0A0F9GH36_9ZZZZ</name>
<dbReference type="Pfam" id="PF12679">
    <property type="entry name" value="ABC2_membrane_2"/>
    <property type="match status" value="1"/>
</dbReference>
<protein>
    <recommendedName>
        <fullName evidence="3">ABC-2 type transporter domain-containing protein</fullName>
    </recommendedName>
</protein>
<feature type="transmembrane region" description="Helical" evidence="1">
    <location>
        <begin position="6"/>
        <end position="25"/>
    </location>
</feature>
<dbReference type="PANTHER" id="PTHR37305:SF1">
    <property type="entry name" value="MEMBRANE PROTEIN"/>
    <property type="match status" value="1"/>
</dbReference>
<feature type="transmembrane region" description="Helical" evidence="1">
    <location>
        <begin position="82"/>
        <end position="105"/>
    </location>
</feature>
<feature type="transmembrane region" description="Helical" evidence="1">
    <location>
        <begin position="150"/>
        <end position="169"/>
    </location>
</feature>
<gene>
    <name evidence="2" type="ORF">LCGC14_1910580</name>
</gene>
<keyword evidence="1" id="KW-1133">Transmembrane helix</keyword>
<dbReference type="GO" id="GO:0140359">
    <property type="term" value="F:ABC-type transporter activity"/>
    <property type="evidence" value="ECO:0007669"/>
    <property type="project" value="InterPro"/>
</dbReference>
<accession>A0A0F9GH36</accession>
<dbReference type="PANTHER" id="PTHR37305">
    <property type="entry name" value="INTEGRAL MEMBRANE PROTEIN-RELATED"/>
    <property type="match status" value="1"/>
</dbReference>
<feature type="transmembrane region" description="Helical" evidence="1">
    <location>
        <begin position="204"/>
        <end position="229"/>
    </location>
</feature>
<comment type="caution">
    <text evidence="2">The sequence shown here is derived from an EMBL/GenBank/DDBJ whole genome shotgun (WGS) entry which is preliminary data.</text>
</comment>
<evidence type="ECO:0008006" key="3">
    <source>
        <dbReference type="Google" id="ProtNLM"/>
    </source>
</evidence>
<evidence type="ECO:0000313" key="2">
    <source>
        <dbReference type="EMBL" id="KKL89851.1"/>
    </source>
</evidence>
<keyword evidence="1" id="KW-0812">Transmembrane</keyword>
<feature type="transmembrane region" description="Helical" evidence="1">
    <location>
        <begin position="117"/>
        <end position="138"/>
    </location>
</feature>
<evidence type="ECO:0000256" key="1">
    <source>
        <dbReference type="SAM" id="Phobius"/>
    </source>
</evidence>
<sequence length="235" mass="26877">FVTWYYNFAILFPMVIINATGPLISEELKSGTLLFLVSKPISRPRIILSKFIALFAFGTILTFLSLFIICIIAIIKAPFVDIGAYLGIFFLYGLVILLFFGGITMGFSAMFSRPRNVLLIPMALVIFSFLVMMMFKPLLLFAADNWYEDFLLYNFDIGYHFGNIFLWIGEAFDPEILNYFAMIFWMFGITKTDDFGMNYVKTNYYPPVVSFIFLIVIAGILITIGVISLKKRDIS</sequence>
<feature type="transmembrane region" description="Helical" evidence="1">
    <location>
        <begin position="46"/>
        <end position="76"/>
    </location>
</feature>
<organism evidence="2">
    <name type="scientific">marine sediment metagenome</name>
    <dbReference type="NCBI Taxonomy" id="412755"/>
    <lineage>
        <taxon>unclassified sequences</taxon>
        <taxon>metagenomes</taxon>
        <taxon>ecological metagenomes</taxon>
    </lineage>
</organism>
<dbReference type="AlphaFoldDB" id="A0A0F9GH36"/>
<reference evidence="2" key="1">
    <citation type="journal article" date="2015" name="Nature">
        <title>Complex archaea that bridge the gap between prokaryotes and eukaryotes.</title>
        <authorList>
            <person name="Spang A."/>
            <person name="Saw J.H."/>
            <person name="Jorgensen S.L."/>
            <person name="Zaremba-Niedzwiedzka K."/>
            <person name="Martijn J."/>
            <person name="Lind A.E."/>
            <person name="van Eijk R."/>
            <person name="Schleper C."/>
            <person name="Guy L."/>
            <person name="Ettema T.J."/>
        </authorList>
    </citation>
    <scope>NUCLEOTIDE SEQUENCE</scope>
</reference>
<dbReference type="GO" id="GO:0005886">
    <property type="term" value="C:plasma membrane"/>
    <property type="evidence" value="ECO:0007669"/>
    <property type="project" value="UniProtKB-SubCell"/>
</dbReference>
<proteinExistence type="predicted"/>
<feature type="non-terminal residue" evidence="2">
    <location>
        <position position="1"/>
    </location>
</feature>